<dbReference type="PANTHER" id="PTHR11439">
    <property type="entry name" value="GAG-POL-RELATED RETROTRANSPOSON"/>
    <property type="match status" value="1"/>
</dbReference>
<protein>
    <submittedName>
        <fullName evidence="1">Retrovirus-related pol polyprotein from transposon tnt 1-94</fullName>
    </submittedName>
</protein>
<dbReference type="PaxDb" id="67767-A0A0J7MM13"/>
<organism evidence="1 2">
    <name type="scientific">Lasius niger</name>
    <name type="common">Black garden ant</name>
    <dbReference type="NCBI Taxonomy" id="67767"/>
    <lineage>
        <taxon>Eukaryota</taxon>
        <taxon>Metazoa</taxon>
        <taxon>Ecdysozoa</taxon>
        <taxon>Arthropoda</taxon>
        <taxon>Hexapoda</taxon>
        <taxon>Insecta</taxon>
        <taxon>Pterygota</taxon>
        <taxon>Neoptera</taxon>
        <taxon>Endopterygota</taxon>
        <taxon>Hymenoptera</taxon>
        <taxon>Apocrita</taxon>
        <taxon>Aculeata</taxon>
        <taxon>Formicoidea</taxon>
        <taxon>Formicidae</taxon>
        <taxon>Formicinae</taxon>
        <taxon>Lasius</taxon>
        <taxon>Lasius</taxon>
    </lineage>
</organism>
<dbReference type="CDD" id="cd09272">
    <property type="entry name" value="RNase_HI_RT_Ty1"/>
    <property type="match status" value="1"/>
</dbReference>
<dbReference type="PANTHER" id="PTHR11439:SF467">
    <property type="entry name" value="INTEGRASE CATALYTIC DOMAIN-CONTAINING PROTEIN"/>
    <property type="match status" value="1"/>
</dbReference>
<proteinExistence type="predicted"/>
<comment type="caution">
    <text evidence="1">The sequence shown here is derived from an EMBL/GenBank/DDBJ whole genome shotgun (WGS) entry which is preliminary data.</text>
</comment>
<accession>A0A0J7MM13</accession>
<gene>
    <name evidence="1" type="ORF">RF55_25690</name>
</gene>
<feature type="non-terminal residue" evidence="1">
    <location>
        <position position="142"/>
    </location>
</feature>
<name>A0A0J7MM13_LASNI</name>
<dbReference type="EMBL" id="LBMM01033231">
    <property type="protein sequence ID" value="KMQ81635.1"/>
    <property type="molecule type" value="Genomic_DNA"/>
</dbReference>
<dbReference type="AlphaFoldDB" id="A0A0J7MM13"/>
<dbReference type="Proteomes" id="UP000036403">
    <property type="component" value="Unassembled WGS sequence"/>
</dbReference>
<sequence>MSQFNTNYSTEHWIAAKRILRFLKGTADYGLMYRKSGMPLYGVVDADWGANTVDRRSYSGYAFILAGAAVCWEARKQRTVALSSVEAEYMAMSEATKEAIYLQGAIELQYMSTNDMPADILTKGLTGVKHLHCQDGLGMIEY</sequence>
<dbReference type="OrthoDB" id="8188638at2759"/>
<evidence type="ECO:0000313" key="2">
    <source>
        <dbReference type="Proteomes" id="UP000036403"/>
    </source>
</evidence>
<keyword evidence="2" id="KW-1185">Reference proteome</keyword>
<evidence type="ECO:0000313" key="1">
    <source>
        <dbReference type="EMBL" id="KMQ81635.1"/>
    </source>
</evidence>
<dbReference type="STRING" id="67767.A0A0J7MM13"/>
<reference evidence="1 2" key="1">
    <citation type="submission" date="2015-04" db="EMBL/GenBank/DDBJ databases">
        <title>Lasius niger genome sequencing.</title>
        <authorList>
            <person name="Konorov E.A."/>
            <person name="Nikitin M.A."/>
            <person name="Kirill M.V."/>
            <person name="Chang P."/>
        </authorList>
    </citation>
    <scope>NUCLEOTIDE SEQUENCE [LARGE SCALE GENOMIC DNA]</scope>
    <source>
        <tissue evidence="1">Whole</tissue>
    </source>
</reference>